<dbReference type="OrthoDB" id="10267474at2759"/>
<dbReference type="InterPro" id="IPR009053">
    <property type="entry name" value="Prefoldin"/>
</dbReference>
<dbReference type="EMBL" id="OU895879">
    <property type="protein sequence ID" value="CAG9807149.1"/>
    <property type="molecule type" value="Genomic_DNA"/>
</dbReference>
<gene>
    <name evidence="3" type="ORF">CHIRRI_LOCUS9998</name>
</gene>
<dbReference type="InterPro" id="IPR011599">
    <property type="entry name" value="PFD_alpha_archaea"/>
</dbReference>
<evidence type="ECO:0000256" key="1">
    <source>
        <dbReference type="ARBA" id="ARBA00010048"/>
    </source>
</evidence>
<evidence type="ECO:0000256" key="2">
    <source>
        <dbReference type="ARBA" id="ARBA00023186"/>
    </source>
</evidence>
<name>A0A9N9WUZ4_9DIPT</name>
<dbReference type="GO" id="GO:1990115">
    <property type="term" value="P:RNA polymerase III assembly"/>
    <property type="evidence" value="ECO:0007669"/>
    <property type="project" value="TreeGrafter"/>
</dbReference>
<dbReference type="GO" id="GO:0006457">
    <property type="term" value="P:protein folding"/>
    <property type="evidence" value="ECO:0007669"/>
    <property type="project" value="InterPro"/>
</dbReference>
<dbReference type="GO" id="GO:0016272">
    <property type="term" value="C:prefoldin complex"/>
    <property type="evidence" value="ECO:0007669"/>
    <property type="project" value="InterPro"/>
</dbReference>
<protein>
    <recommendedName>
        <fullName evidence="5">Prefoldin subunit 5</fullName>
    </recommendedName>
</protein>
<dbReference type="Pfam" id="PF02996">
    <property type="entry name" value="Prefoldin"/>
    <property type="match status" value="1"/>
</dbReference>
<dbReference type="GO" id="GO:1990113">
    <property type="term" value="P:RNA polymerase I assembly"/>
    <property type="evidence" value="ECO:0007669"/>
    <property type="project" value="TreeGrafter"/>
</dbReference>
<dbReference type="SUPFAM" id="SSF46579">
    <property type="entry name" value="Prefoldin"/>
    <property type="match status" value="1"/>
</dbReference>
<organism evidence="3 4">
    <name type="scientific">Chironomus riparius</name>
    <dbReference type="NCBI Taxonomy" id="315576"/>
    <lineage>
        <taxon>Eukaryota</taxon>
        <taxon>Metazoa</taxon>
        <taxon>Ecdysozoa</taxon>
        <taxon>Arthropoda</taxon>
        <taxon>Hexapoda</taxon>
        <taxon>Insecta</taxon>
        <taxon>Pterygota</taxon>
        <taxon>Neoptera</taxon>
        <taxon>Endopterygota</taxon>
        <taxon>Diptera</taxon>
        <taxon>Nematocera</taxon>
        <taxon>Chironomoidea</taxon>
        <taxon>Chironomidae</taxon>
        <taxon>Chironominae</taxon>
        <taxon>Chironomus</taxon>
    </lineage>
</organism>
<evidence type="ECO:0000313" key="4">
    <source>
        <dbReference type="Proteomes" id="UP001153620"/>
    </source>
</evidence>
<dbReference type="Proteomes" id="UP001153620">
    <property type="component" value="Chromosome 3"/>
</dbReference>
<dbReference type="GO" id="GO:0051082">
    <property type="term" value="F:unfolded protein binding"/>
    <property type="evidence" value="ECO:0007669"/>
    <property type="project" value="InterPro"/>
</dbReference>
<dbReference type="PANTHER" id="PTHR12674:SF2">
    <property type="entry name" value="PREFOLDIN SUBUNIT 5"/>
    <property type="match status" value="1"/>
</dbReference>
<dbReference type="CDD" id="cd23157">
    <property type="entry name" value="Prefoldin_5"/>
    <property type="match status" value="1"/>
</dbReference>
<reference evidence="3" key="2">
    <citation type="submission" date="2022-10" db="EMBL/GenBank/DDBJ databases">
        <authorList>
            <consortium name="ENA_rothamsted_submissions"/>
            <consortium name="culmorum"/>
            <person name="King R."/>
        </authorList>
    </citation>
    <scope>NUCLEOTIDE SEQUENCE</scope>
</reference>
<dbReference type="PANTHER" id="PTHR12674">
    <property type="entry name" value="PREFOLDIN SUBUNIT 5"/>
    <property type="match status" value="1"/>
</dbReference>
<keyword evidence="4" id="KW-1185">Reference proteome</keyword>
<evidence type="ECO:0000313" key="3">
    <source>
        <dbReference type="EMBL" id="CAG9807149.1"/>
    </source>
</evidence>
<keyword evidence="2" id="KW-0143">Chaperone</keyword>
<dbReference type="InterPro" id="IPR004127">
    <property type="entry name" value="Prefoldin_subunit_alpha"/>
</dbReference>
<dbReference type="NCBIfam" id="TIGR00293">
    <property type="entry name" value="prefoldin subunit alpha"/>
    <property type="match status" value="1"/>
</dbReference>
<dbReference type="AlphaFoldDB" id="A0A9N9WUZ4"/>
<dbReference type="Gene3D" id="1.10.287.370">
    <property type="match status" value="1"/>
</dbReference>
<dbReference type="GO" id="GO:1990114">
    <property type="term" value="P:RNA polymerase II core complex assembly"/>
    <property type="evidence" value="ECO:0007669"/>
    <property type="project" value="TreeGrafter"/>
</dbReference>
<accession>A0A9N9WUZ4</accession>
<dbReference type="FunFam" id="1.10.287.370:FF:000004">
    <property type="entry name" value="Probable prefoldin subunit 5"/>
    <property type="match status" value="1"/>
</dbReference>
<proteinExistence type="inferred from homology"/>
<evidence type="ECO:0008006" key="5">
    <source>
        <dbReference type="Google" id="ProtNLM"/>
    </source>
</evidence>
<reference evidence="3" key="1">
    <citation type="submission" date="2022-01" db="EMBL/GenBank/DDBJ databases">
        <authorList>
            <person name="King R."/>
        </authorList>
    </citation>
    <scope>NUCLEOTIDE SEQUENCE</scope>
</reference>
<comment type="similarity">
    <text evidence="1">Belongs to the prefoldin subunit alpha family.</text>
</comment>
<sequence length="160" mass="18205">MATISQNEGSNMQQIDLMKLNIQQLSQLKQQLDSELTIFQDSLATLKMAKGKFAASKESLEQFKEGFDQKTTLIPLTGSMYVPGRIKDIENVIIDIGTGYYVEKDRDSAKDYFKRKVDFVGEQIEKIEILGYEKSQIRDAICEVISVKLQQMKAQLPQES</sequence>
<dbReference type="GO" id="GO:0005737">
    <property type="term" value="C:cytoplasm"/>
    <property type="evidence" value="ECO:0007669"/>
    <property type="project" value="TreeGrafter"/>
</dbReference>